<dbReference type="FunFam" id="1.25.40.10:FF:000063">
    <property type="entry name" value="Pre-mRNA processing factor 39"/>
    <property type="match status" value="1"/>
</dbReference>
<proteinExistence type="inferred from homology"/>
<sequence length="729" mass="83748">MLDTESPAMESNGDAFLPDLPVVGQATDWSVDQVAPEPLSNVLPEDSDVSQDAMGQEQQPGQQMNSTDLGSVEKAVEQFQLANAQLFQEHPPPPPPPPPPPQPTEDAQQATEPVGSEPCSQDMNIESESIGQTDSQDGTEATQVAEDGMELEDPSKETTEEAAVPTDPELPSEFEKLFKGVEENPEDFNAWVYLLQYVEQENVLTAVRKAFDVFFLRYPYCYGYWKKYADIEKKHGNVQVAEEVYRRGLQVIPLSVDLWIHYLTFIKENSDPNDPETEGRIRASYEHAVLAAGTDFRSDRLWESFINWETEQQKLGNVTAIYDRILGIPTQLYSQHFQRFKDHVQTNHPRHFLSEEEFVQLRLELSKASLSGMVGDSGESQRVTEIENMRHKVIEVRQEVFNHNEHEVSKRWAFEEGIKRPYFHVKALEKTQLNNWKEYLEFEIENGTPERVVVLFERCLIACALYEEFWIKYAKYLEGYSTEGVRHVYKKACTVHLPKKPAIHLLWAAFEEQQGSIEEAQSILKSLEASIPGLAMVRLRRVSLERRHGNLEEAEALLREAMESAKNATETSFYAVKLARQLMKVQRSLGKARKVLLDAIEKDQTSPKLYLNLLELEYNRDVTQNEAEILACFDRALNSPMPLESRLLFAQRKVEFLEDFGSDINALVAAYEEQQKLQKENESTKRKAENGYDRWLMKRSQQYGGWGQNSWGQYNQYAQYNQYYPPPST</sequence>
<dbReference type="SUPFAM" id="SSF101447">
    <property type="entry name" value="Formin homology 2 domain (FH2 domain)"/>
    <property type="match status" value="1"/>
</dbReference>
<name>A0AAX7UXI6_ASTCA</name>
<evidence type="ECO:0000256" key="9">
    <source>
        <dbReference type="ARBA" id="ARBA00080852"/>
    </source>
</evidence>
<evidence type="ECO:0000256" key="10">
    <source>
        <dbReference type="SAM" id="Coils"/>
    </source>
</evidence>
<keyword evidence="5" id="KW-0508">mRNA splicing</keyword>
<evidence type="ECO:0000256" key="3">
    <source>
        <dbReference type="ARBA" id="ARBA00022664"/>
    </source>
</evidence>
<feature type="region of interest" description="Disordered" evidence="11">
    <location>
        <begin position="1"/>
        <end position="20"/>
    </location>
</feature>
<reference evidence="12" key="4">
    <citation type="submission" date="2025-09" db="UniProtKB">
        <authorList>
            <consortium name="Ensembl"/>
        </authorList>
    </citation>
    <scope>IDENTIFICATION</scope>
</reference>
<evidence type="ECO:0000256" key="8">
    <source>
        <dbReference type="ARBA" id="ARBA00067962"/>
    </source>
</evidence>
<evidence type="ECO:0000256" key="11">
    <source>
        <dbReference type="SAM" id="MobiDB-lite"/>
    </source>
</evidence>
<dbReference type="PANTHER" id="PTHR17204">
    <property type="entry name" value="PRE-MRNA PROCESSING PROTEIN PRP39-RELATED"/>
    <property type="match status" value="1"/>
</dbReference>
<reference evidence="12 13" key="1">
    <citation type="submission" date="2018-05" db="EMBL/GenBank/DDBJ databases">
        <authorList>
            <person name="Datahose"/>
        </authorList>
    </citation>
    <scope>NUCLEOTIDE SEQUENCE</scope>
</reference>
<dbReference type="InterPro" id="IPR059164">
    <property type="entry name" value="HAT_PRP39_C"/>
</dbReference>
<evidence type="ECO:0000313" key="12">
    <source>
        <dbReference type="Ensembl" id="ENSACLP00000073512.1"/>
    </source>
</evidence>
<dbReference type="GO" id="GO:0030627">
    <property type="term" value="F:pre-mRNA 5'-splice site binding"/>
    <property type="evidence" value="ECO:0007669"/>
    <property type="project" value="TreeGrafter"/>
</dbReference>
<keyword evidence="4" id="KW-0677">Repeat</keyword>
<comment type="similarity">
    <text evidence="7">Belongs to the PRP39 family.</text>
</comment>
<evidence type="ECO:0000313" key="13">
    <source>
        <dbReference type="Proteomes" id="UP000265100"/>
    </source>
</evidence>
<reference evidence="13" key="2">
    <citation type="submission" date="2023-03" db="EMBL/GenBank/DDBJ databases">
        <authorList>
            <consortium name="Wellcome Sanger Institute Data Sharing"/>
        </authorList>
    </citation>
    <scope>NUCLEOTIDE SEQUENCE [LARGE SCALE GENOMIC DNA]</scope>
</reference>
<feature type="compositionally biased region" description="Pro residues" evidence="11">
    <location>
        <begin position="90"/>
        <end position="103"/>
    </location>
</feature>
<dbReference type="SMART" id="SM00386">
    <property type="entry name" value="HAT"/>
    <property type="match status" value="7"/>
</dbReference>
<keyword evidence="3" id="KW-0507">mRNA processing</keyword>
<dbReference type="Gene3D" id="1.25.40.10">
    <property type="entry name" value="Tetratricopeptide repeat domain"/>
    <property type="match status" value="2"/>
</dbReference>
<evidence type="ECO:0000256" key="6">
    <source>
        <dbReference type="ARBA" id="ARBA00023242"/>
    </source>
</evidence>
<evidence type="ECO:0000256" key="2">
    <source>
        <dbReference type="ARBA" id="ARBA00004123"/>
    </source>
</evidence>
<dbReference type="InterPro" id="IPR003107">
    <property type="entry name" value="HAT"/>
</dbReference>
<organism evidence="12 13">
    <name type="scientific">Astatotilapia calliptera</name>
    <name type="common">Eastern happy</name>
    <name type="synonym">Chromis callipterus</name>
    <dbReference type="NCBI Taxonomy" id="8154"/>
    <lineage>
        <taxon>Eukaryota</taxon>
        <taxon>Metazoa</taxon>
        <taxon>Chordata</taxon>
        <taxon>Craniata</taxon>
        <taxon>Vertebrata</taxon>
        <taxon>Euteleostomi</taxon>
        <taxon>Actinopterygii</taxon>
        <taxon>Neopterygii</taxon>
        <taxon>Teleostei</taxon>
        <taxon>Neoteleostei</taxon>
        <taxon>Acanthomorphata</taxon>
        <taxon>Ovalentaria</taxon>
        <taxon>Cichlomorphae</taxon>
        <taxon>Cichliformes</taxon>
        <taxon>Cichlidae</taxon>
        <taxon>African cichlids</taxon>
        <taxon>Pseudocrenilabrinae</taxon>
        <taxon>Haplochromini</taxon>
        <taxon>Astatotilapia</taxon>
    </lineage>
</organism>
<keyword evidence="13" id="KW-1185">Reference proteome</keyword>
<dbReference type="Ensembl" id="ENSACLT00000071904.1">
    <property type="protein sequence ID" value="ENSACLP00000073512.1"/>
    <property type="gene ID" value="ENSACLG00000000275.2"/>
</dbReference>
<feature type="compositionally biased region" description="Polar residues" evidence="11">
    <location>
        <begin position="56"/>
        <end position="69"/>
    </location>
</feature>
<keyword evidence="6" id="KW-0539">Nucleus</keyword>
<dbReference type="Proteomes" id="UP000265100">
    <property type="component" value="Chromosome 15"/>
</dbReference>
<protein>
    <recommendedName>
        <fullName evidence="8">Pre-mRNA-processing factor 39</fullName>
    </recommendedName>
    <alternativeName>
        <fullName evidence="9">PRP39 homolog</fullName>
    </alternativeName>
</protein>
<evidence type="ECO:0000256" key="5">
    <source>
        <dbReference type="ARBA" id="ARBA00023187"/>
    </source>
</evidence>
<dbReference type="FunFam" id="1.25.40.10:FF:000091">
    <property type="entry name" value="Pre-mRNA-processing factor 39"/>
    <property type="match status" value="1"/>
</dbReference>
<dbReference type="GO" id="GO:0071004">
    <property type="term" value="C:U2-type prespliceosome"/>
    <property type="evidence" value="ECO:0007669"/>
    <property type="project" value="TreeGrafter"/>
</dbReference>
<reference evidence="12" key="3">
    <citation type="submission" date="2025-08" db="UniProtKB">
        <authorList>
            <consortium name="Ensembl"/>
        </authorList>
    </citation>
    <scope>IDENTIFICATION</scope>
</reference>
<dbReference type="GO" id="GO:0000243">
    <property type="term" value="C:commitment complex"/>
    <property type="evidence" value="ECO:0007669"/>
    <property type="project" value="TreeGrafter"/>
</dbReference>
<comment type="function">
    <text evidence="1">Involved in pre-mRNA splicing.</text>
</comment>
<dbReference type="PANTHER" id="PTHR17204:SF21">
    <property type="entry name" value="PRE-MRNA-PROCESSING FACTOR 39"/>
    <property type="match status" value="1"/>
</dbReference>
<keyword evidence="10" id="KW-0175">Coiled coil</keyword>
<evidence type="ECO:0000256" key="7">
    <source>
        <dbReference type="ARBA" id="ARBA00038019"/>
    </source>
</evidence>
<dbReference type="SUPFAM" id="SSF48452">
    <property type="entry name" value="TPR-like"/>
    <property type="match status" value="1"/>
</dbReference>
<feature type="coiled-coil region" evidence="10">
    <location>
        <begin position="510"/>
        <end position="571"/>
    </location>
</feature>
<dbReference type="Pfam" id="PF23241">
    <property type="entry name" value="HAT_PRP39_C"/>
    <property type="match status" value="1"/>
</dbReference>
<dbReference type="InterPro" id="IPR011990">
    <property type="entry name" value="TPR-like_helical_dom_sf"/>
</dbReference>
<accession>A0AAX7UXI6</accession>
<comment type="subcellular location">
    <subcellularLocation>
        <location evidence="2">Nucleus</location>
    </subcellularLocation>
</comment>
<dbReference type="GO" id="GO:0005685">
    <property type="term" value="C:U1 snRNP"/>
    <property type="evidence" value="ECO:0007669"/>
    <property type="project" value="TreeGrafter"/>
</dbReference>
<feature type="compositionally biased region" description="Polar residues" evidence="11">
    <location>
        <begin position="118"/>
        <end position="142"/>
    </location>
</feature>
<feature type="region of interest" description="Disordered" evidence="11">
    <location>
        <begin position="28"/>
        <end position="168"/>
    </location>
</feature>
<dbReference type="Pfam" id="PF23240">
    <property type="entry name" value="HAT_PRP39_N"/>
    <property type="match status" value="1"/>
</dbReference>
<evidence type="ECO:0000256" key="4">
    <source>
        <dbReference type="ARBA" id="ARBA00022737"/>
    </source>
</evidence>
<evidence type="ECO:0000256" key="1">
    <source>
        <dbReference type="ARBA" id="ARBA00003777"/>
    </source>
</evidence>
<gene>
    <name evidence="12" type="primary">PRPF39</name>
</gene>
<dbReference type="GO" id="GO:0000395">
    <property type="term" value="P:mRNA 5'-splice site recognition"/>
    <property type="evidence" value="ECO:0007669"/>
    <property type="project" value="TreeGrafter"/>
</dbReference>
<dbReference type="GeneTree" id="ENSGT00390000005033"/>
<dbReference type="AlphaFoldDB" id="A0AAX7UXI6"/>